<keyword evidence="5 10" id="KW-0067">ATP-binding</keyword>
<name>A0A7G6E772_THEFR</name>
<dbReference type="EMBL" id="CP045798">
    <property type="protein sequence ID" value="QNB47926.1"/>
    <property type="molecule type" value="Genomic_DNA"/>
</dbReference>
<dbReference type="PROSITE" id="PS00211">
    <property type="entry name" value="ABC_TRANSPORTER_1"/>
    <property type="match status" value="1"/>
</dbReference>
<dbReference type="GO" id="GO:1900753">
    <property type="term" value="P:doxorubicin transport"/>
    <property type="evidence" value="ECO:0007669"/>
    <property type="project" value="InterPro"/>
</dbReference>
<keyword evidence="6" id="KW-1278">Translocase</keyword>
<evidence type="ECO:0000313" key="10">
    <source>
        <dbReference type="EMBL" id="QNB47926.1"/>
    </source>
</evidence>
<evidence type="ECO:0000256" key="1">
    <source>
        <dbReference type="ARBA" id="ARBA00004413"/>
    </source>
</evidence>
<dbReference type="RefSeq" id="WP_034424744.1">
    <property type="nucleotide sequence ID" value="NZ_CP045798.1"/>
</dbReference>
<comment type="subcellular location">
    <subcellularLocation>
        <location evidence="1">Cell membrane</location>
        <topology evidence="1">Peripheral membrane protein</topology>
        <orientation evidence="1">Cytoplasmic side</orientation>
    </subcellularLocation>
</comment>
<dbReference type="KEGG" id="tfr:BR63_17675"/>
<dbReference type="GO" id="GO:0016887">
    <property type="term" value="F:ATP hydrolysis activity"/>
    <property type="evidence" value="ECO:0007669"/>
    <property type="project" value="InterPro"/>
</dbReference>
<dbReference type="AlphaFoldDB" id="A0A7G6E772"/>
<keyword evidence="2" id="KW-0813">Transport</keyword>
<dbReference type="Gene3D" id="3.40.50.300">
    <property type="entry name" value="P-loop containing nucleotide triphosphate hydrolases"/>
    <property type="match status" value="1"/>
</dbReference>
<evidence type="ECO:0000256" key="3">
    <source>
        <dbReference type="ARBA" id="ARBA00022475"/>
    </source>
</evidence>
<dbReference type="NCBIfam" id="TIGR01188">
    <property type="entry name" value="drrA"/>
    <property type="match status" value="1"/>
</dbReference>
<proteinExistence type="inferred from homology"/>
<dbReference type="InterPro" id="IPR003439">
    <property type="entry name" value="ABC_transporter-like_ATP-bd"/>
</dbReference>
<dbReference type="InterPro" id="IPR003593">
    <property type="entry name" value="AAA+_ATPase"/>
</dbReference>
<evidence type="ECO:0000256" key="7">
    <source>
        <dbReference type="ARBA" id="ARBA00023136"/>
    </source>
</evidence>
<dbReference type="FunFam" id="3.40.50.300:FF:000589">
    <property type="entry name" value="ABC transporter, ATP-binding subunit"/>
    <property type="match status" value="1"/>
</dbReference>
<keyword evidence="3" id="KW-1003">Cell membrane</keyword>
<evidence type="ECO:0000259" key="9">
    <source>
        <dbReference type="PROSITE" id="PS50893"/>
    </source>
</evidence>
<dbReference type="SUPFAM" id="SSF52540">
    <property type="entry name" value="P-loop containing nucleoside triphosphate hydrolases"/>
    <property type="match status" value="1"/>
</dbReference>
<dbReference type="PROSITE" id="PS50893">
    <property type="entry name" value="ABC_TRANSPORTER_2"/>
    <property type="match status" value="1"/>
</dbReference>
<dbReference type="GO" id="GO:0005524">
    <property type="term" value="F:ATP binding"/>
    <property type="evidence" value="ECO:0007669"/>
    <property type="project" value="UniProtKB-KW"/>
</dbReference>
<evidence type="ECO:0000256" key="8">
    <source>
        <dbReference type="ARBA" id="ARBA00049985"/>
    </source>
</evidence>
<organism evidence="10 11">
    <name type="scientific">Thermanaerosceptrum fracticalcis</name>
    <dbReference type="NCBI Taxonomy" id="1712410"/>
    <lineage>
        <taxon>Bacteria</taxon>
        <taxon>Bacillati</taxon>
        <taxon>Bacillota</taxon>
        <taxon>Clostridia</taxon>
        <taxon>Eubacteriales</taxon>
        <taxon>Peptococcaceae</taxon>
        <taxon>Thermanaerosceptrum</taxon>
    </lineage>
</organism>
<dbReference type="PANTHER" id="PTHR42711">
    <property type="entry name" value="ABC TRANSPORTER ATP-BINDING PROTEIN"/>
    <property type="match status" value="1"/>
</dbReference>
<comment type="similarity">
    <text evidence="8">Belongs to the ABC transporter superfamily. Drug exporter-1 (DrugE1) (TC 3.A.1.105) family.</text>
</comment>
<dbReference type="InterPro" id="IPR017871">
    <property type="entry name" value="ABC_transporter-like_CS"/>
</dbReference>
<accession>A0A7G6E772</accession>
<dbReference type="InterPro" id="IPR005894">
    <property type="entry name" value="DrrA"/>
</dbReference>
<dbReference type="PANTHER" id="PTHR42711:SF18">
    <property type="entry name" value="ABC TRANSPORTER, ATP-BINDING PROTEIN"/>
    <property type="match status" value="1"/>
</dbReference>
<dbReference type="SMART" id="SM00382">
    <property type="entry name" value="AAA"/>
    <property type="match status" value="1"/>
</dbReference>
<dbReference type="InterPro" id="IPR027417">
    <property type="entry name" value="P-loop_NTPase"/>
</dbReference>
<reference evidence="10 11" key="1">
    <citation type="journal article" date="2019" name="Front. Microbiol.">
        <title>Thermoanaerosceptrum fracticalcis gen. nov. sp. nov., a Novel Fumarate-Fermenting Microorganism From a Deep Fractured Carbonate Aquifer of the US Great Basin.</title>
        <authorList>
            <person name="Hamilton-Brehm S.D."/>
            <person name="Stewart L.E."/>
            <person name="Zavarin M."/>
            <person name="Caldwell M."/>
            <person name="Lawson P.A."/>
            <person name="Onstott T.C."/>
            <person name="Grzymski J."/>
            <person name="Neveux I."/>
            <person name="Lollar B.S."/>
            <person name="Russell C.E."/>
            <person name="Moser D.P."/>
        </authorList>
    </citation>
    <scope>NUCLEOTIDE SEQUENCE [LARGE SCALE GENOMIC DNA]</scope>
    <source>
        <strain evidence="10 11">DRI-13</strain>
    </source>
</reference>
<evidence type="ECO:0000256" key="5">
    <source>
        <dbReference type="ARBA" id="ARBA00022840"/>
    </source>
</evidence>
<evidence type="ECO:0000256" key="2">
    <source>
        <dbReference type="ARBA" id="ARBA00022448"/>
    </source>
</evidence>
<evidence type="ECO:0000256" key="4">
    <source>
        <dbReference type="ARBA" id="ARBA00022741"/>
    </source>
</evidence>
<feature type="domain" description="ABC transporter" evidence="9">
    <location>
        <begin position="5"/>
        <end position="235"/>
    </location>
</feature>
<keyword evidence="7" id="KW-0472">Membrane</keyword>
<keyword evidence="4" id="KW-0547">Nucleotide-binding</keyword>
<protein>
    <submittedName>
        <fullName evidence="10">Daunorubicin resistance protein DrrA family ABC transporter ATP-binding protein</fullName>
    </submittedName>
</protein>
<dbReference type="InterPro" id="IPR050763">
    <property type="entry name" value="ABC_transporter_ATP-binding"/>
</dbReference>
<sequence>MSNIIEVQDLVKEFSGVKAVNGISFEVSRGEIFGFLGPNGAGKSTTMKILATLLKPTSGYAVLNGLDIRANPQGVRQSIGMVFQETTLDEKLTARENLMFHGLLYNIPGKALRERMTKVLGMVELTERQDSLVRTFSGGMKRRLEIARGLIHYPKVLFLDEPTVGLDPQTRSHIWEYIHDLRKREGLTIFLTTHYMDEAENCDRIAIIDHGQIVALDTPAGLKAQVGGDLIRMVVKDKHRIKELLQEEFSLSAQEFGEEVQIETGNGEEFIPILISKFPGQIQAISLSQPTLDDVFLKLTGREIREEFVNSKWLGKGRRWRR</sequence>
<dbReference type="Proteomes" id="UP000515847">
    <property type="component" value="Chromosome"/>
</dbReference>
<dbReference type="Pfam" id="PF00005">
    <property type="entry name" value="ABC_tran"/>
    <property type="match status" value="1"/>
</dbReference>
<gene>
    <name evidence="10" type="ORF">BR63_17675</name>
</gene>
<dbReference type="GO" id="GO:0005886">
    <property type="term" value="C:plasma membrane"/>
    <property type="evidence" value="ECO:0007669"/>
    <property type="project" value="UniProtKB-SubCell"/>
</dbReference>
<evidence type="ECO:0000256" key="6">
    <source>
        <dbReference type="ARBA" id="ARBA00022967"/>
    </source>
</evidence>
<evidence type="ECO:0000313" key="11">
    <source>
        <dbReference type="Proteomes" id="UP000515847"/>
    </source>
</evidence>
<dbReference type="GO" id="GO:0043215">
    <property type="term" value="P:daunorubicin transport"/>
    <property type="evidence" value="ECO:0007669"/>
    <property type="project" value="InterPro"/>
</dbReference>
<dbReference type="OrthoDB" id="1805624at2"/>
<keyword evidence="11" id="KW-1185">Reference proteome</keyword>